<comment type="caution">
    <text evidence="1">The sequence shown here is derived from an EMBL/GenBank/DDBJ whole genome shotgun (WGS) entry which is preliminary data.</text>
</comment>
<name>A0A1G2D0J9_9BACT</name>
<dbReference type="EMBL" id="MHLI01000004">
    <property type="protein sequence ID" value="OGZ06288.1"/>
    <property type="molecule type" value="Genomic_DNA"/>
</dbReference>
<dbReference type="AlphaFoldDB" id="A0A1G2D0J9"/>
<organism evidence="1 2">
    <name type="scientific">Candidatus Lloydbacteria bacterium RIFCSPHIGHO2_01_FULL_49_22</name>
    <dbReference type="NCBI Taxonomy" id="1798658"/>
    <lineage>
        <taxon>Bacteria</taxon>
        <taxon>Candidatus Lloydiibacteriota</taxon>
    </lineage>
</organism>
<evidence type="ECO:0000313" key="1">
    <source>
        <dbReference type="EMBL" id="OGZ06288.1"/>
    </source>
</evidence>
<reference evidence="1 2" key="1">
    <citation type="journal article" date="2016" name="Nat. Commun.">
        <title>Thousands of microbial genomes shed light on interconnected biogeochemical processes in an aquifer system.</title>
        <authorList>
            <person name="Anantharaman K."/>
            <person name="Brown C.T."/>
            <person name="Hug L.A."/>
            <person name="Sharon I."/>
            <person name="Castelle C.J."/>
            <person name="Probst A.J."/>
            <person name="Thomas B.C."/>
            <person name="Singh A."/>
            <person name="Wilkins M.J."/>
            <person name="Karaoz U."/>
            <person name="Brodie E.L."/>
            <person name="Williams K.H."/>
            <person name="Hubbard S.S."/>
            <person name="Banfield J.F."/>
        </authorList>
    </citation>
    <scope>NUCLEOTIDE SEQUENCE [LARGE SCALE GENOMIC DNA]</scope>
</reference>
<proteinExistence type="predicted"/>
<protein>
    <submittedName>
        <fullName evidence="1">Uncharacterized protein</fullName>
    </submittedName>
</protein>
<sequence>MQFPIPYVLHKYREEQYRNAVNVLNKMGHPLAKELSAVALGHARNDQYLTALCTLTGKTVSAYAQGKLLGKLSKCHVGYSTATVCFTLNERSDNGQIIKSIGITPETDLFMEDAHV</sequence>
<dbReference type="Proteomes" id="UP000177122">
    <property type="component" value="Unassembled WGS sequence"/>
</dbReference>
<accession>A0A1G2D0J9</accession>
<gene>
    <name evidence="1" type="ORF">A2845_00585</name>
</gene>
<evidence type="ECO:0000313" key="2">
    <source>
        <dbReference type="Proteomes" id="UP000177122"/>
    </source>
</evidence>